<dbReference type="EMBL" id="LR796789">
    <property type="protein sequence ID" value="CAB4166331.1"/>
    <property type="molecule type" value="Genomic_DNA"/>
</dbReference>
<feature type="compositionally biased region" description="Low complexity" evidence="1">
    <location>
        <begin position="160"/>
        <end position="179"/>
    </location>
</feature>
<evidence type="ECO:0000313" key="2">
    <source>
        <dbReference type="EMBL" id="CAB4166331.1"/>
    </source>
</evidence>
<feature type="compositionally biased region" description="Polar residues" evidence="1">
    <location>
        <begin position="128"/>
        <end position="140"/>
    </location>
</feature>
<proteinExistence type="predicted"/>
<protein>
    <recommendedName>
        <fullName evidence="3">Phage tail collar domain containing protein</fullName>
    </recommendedName>
</protein>
<dbReference type="CDD" id="cd22641">
    <property type="entry name" value="C24-like"/>
    <property type="match status" value="1"/>
</dbReference>
<name>A0A6J5PA98_9CAUD</name>
<evidence type="ECO:0000256" key="1">
    <source>
        <dbReference type="SAM" id="MobiDB-lite"/>
    </source>
</evidence>
<organism evidence="2">
    <name type="scientific">uncultured Caudovirales phage</name>
    <dbReference type="NCBI Taxonomy" id="2100421"/>
    <lineage>
        <taxon>Viruses</taxon>
        <taxon>Duplodnaviria</taxon>
        <taxon>Heunggongvirae</taxon>
        <taxon>Uroviricota</taxon>
        <taxon>Caudoviricetes</taxon>
        <taxon>Peduoviridae</taxon>
        <taxon>Maltschvirus</taxon>
        <taxon>Maltschvirus maltsch</taxon>
    </lineage>
</organism>
<accession>A0A6J5PA98</accession>
<reference evidence="2" key="1">
    <citation type="submission" date="2020-04" db="EMBL/GenBank/DDBJ databases">
        <authorList>
            <person name="Chiriac C."/>
            <person name="Salcher M."/>
            <person name="Ghai R."/>
            <person name="Kavagutti S V."/>
        </authorList>
    </citation>
    <scope>NUCLEOTIDE SEQUENCE</scope>
</reference>
<gene>
    <name evidence="2" type="ORF">UFOVP847_23</name>
</gene>
<dbReference type="SUPFAM" id="SSF88874">
    <property type="entry name" value="Receptor-binding domain of short tail fibre protein gp12"/>
    <property type="match status" value="1"/>
</dbReference>
<sequence>MASVKISQLTAAASVSGTQEFEINDSGTSKKVTGSQIKTYVFSGLTVSENDLNTRLMPSGGIIIWSGSSASIPSGWYLCNGANGTPDLRDRFVVGAGTTYAVGATGGQNAITTVPAHDHGVGNLANSSNGAHTHTGTTASVGDHTHSFFRGGLNGSTNQTASVNSGTTAASTTTNAAGGHSHTFTTDSGGAHTHTISGNVASSGNASVDVRPPYYALCYIMKA</sequence>
<feature type="region of interest" description="Disordered" evidence="1">
    <location>
        <begin position="128"/>
        <end position="190"/>
    </location>
</feature>
<evidence type="ECO:0008006" key="3">
    <source>
        <dbReference type="Google" id="ProtNLM"/>
    </source>
</evidence>